<keyword evidence="3" id="KW-0547">Nucleotide-binding</keyword>
<dbReference type="EMBL" id="CM035407">
    <property type="protein sequence ID" value="KAH7443261.1"/>
    <property type="molecule type" value="Genomic_DNA"/>
</dbReference>
<dbReference type="Gene3D" id="3.30.200.20">
    <property type="entry name" value="Phosphorylase Kinase, domain 1"/>
    <property type="match status" value="1"/>
</dbReference>
<dbReference type="Pfam" id="PF00069">
    <property type="entry name" value="Pkinase"/>
    <property type="match status" value="1"/>
</dbReference>
<dbReference type="Proteomes" id="UP000825935">
    <property type="component" value="Chromosome 2"/>
</dbReference>
<dbReference type="AlphaFoldDB" id="A0A8T2V450"/>
<dbReference type="InterPro" id="IPR051175">
    <property type="entry name" value="CLK_kinases"/>
</dbReference>
<evidence type="ECO:0000256" key="4">
    <source>
        <dbReference type="ARBA" id="ARBA00022777"/>
    </source>
</evidence>
<reference evidence="8" key="1">
    <citation type="submission" date="2021-08" db="EMBL/GenBank/DDBJ databases">
        <title>WGS assembly of Ceratopteris richardii.</title>
        <authorList>
            <person name="Marchant D.B."/>
            <person name="Chen G."/>
            <person name="Jenkins J."/>
            <person name="Shu S."/>
            <person name="Leebens-Mack J."/>
            <person name="Grimwood J."/>
            <person name="Schmutz J."/>
            <person name="Soltis P."/>
            <person name="Soltis D."/>
            <person name="Chen Z.-H."/>
        </authorList>
    </citation>
    <scope>NUCLEOTIDE SEQUENCE</scope>
    <source>
        <strain evidence="8">Whitten #5841</strain>
        <tissue evidence="8">Leaf</tissue>
    </source>
</reference>
<evidence type="ECO:0000256" key="5">
    <source>
        <dbReference type="ARBA" id="ARBA00022840"/>
    </source>
</evidence>
<feature type="domain" description="Protein kinase" evidence="7">
    <location>
        <begin position="98"/>
        <end position="425"/>
    </location>
</feature>
<evidence type="ECO:0000313" key="9">
    <source>
        <dbReference type="Proteomes" id="UP000825935"/>
    </source>
</evidence>
<dbReference type="CDD" id="cd14134">
    <property type="entry name" value="PKc_CLK"/>
    <property type="match status" value="1"/>
</dbReference>
<comment type="caution">
    <text evidence="8">The sequence shown here is derived from an EMBL/GenBank/DDBJ whole genome shotgun (WGS) entry which is preliminary data.</text>
</comment>
<evidence type="ECO:0000256" key="2">
    <source>
        <dbReference type="ARBA" id="ARBA00022679"/>
    </source>
</evidence>
<keyword evidence="1" id="KW-0723">Serine/threonine-protein kinase</keyword>
<feature type="region of interest" description="Disordered" evidence="6">
    <location>
        <begin position="1"/>
        <end position="32"/>
    </location>
</feature>
<dbReference type="OrthoDB" id="283111at2759"/>
<dbReference type="PANTHER" id="PTHR45646">
    <property type="entry name" value="SERINE/THREONINE-PROTEIN KINASE DOA-RELATED"/>
    <property type="match status" value="1"/>
</dbReference>
<dbReference type="InterPro" id="IPR008271">
    <property type="entry name" value="Ser/Thr_kinase_AS"/>
</dbReference>
<sequence>MAVHFVSRSRSEEENPSKRRRIDPRSRAAVSPRRKVVFYVRRDSSALSSTTNSYYDEKEKLDYKYAARSVSKAAKKHHKDDKRGHLIFAVGENLTPRYKIICKMGEGTFGQVLECWDRDSHEAVAIKVIRSEKKYREAAKYEIDILFKIGNDRAGARSCVQMKRWFEYEDHICIVFEKLGPSLYDFLKTNSDRPFTFKLVREFARQILESVAYMHNLKYIHTDLKPENVLLTSSECRKFVVPVLEGSSKRLKELRVPRCSRVKLIDFGSATSYKQRSASSIVSTRHYRAPEVILGLGWSYPCDIWSIGCMLAELSTGVLLFDTHEDLEHLAMMERILGRIPSHLIKNVTGKAEEYFRHRRRLNWPEGASSSRSVRAVQRVLQLDELLEKYADDYENSFLDLLRQLLKYDPNDRPTAEEALGHPFFRGH</sequence>
<gene>
    <name evidence="8" type="ORF">KP509_02G027500</name>
</gene>
<dbReference type="Gene3D" id="1.10.510.10">
    <property type="entry name" value="Transferase(Phosphotransferase) domain 1"/>
    <property type="match status" value="1"/>
</dbReference>
<dbReference type="PROSITE" id="PS50011">
    <property type="entry name" value="PROTEIN_KINASE_DOM"/>
    <property type="match status" value="1"/>
</dbReference>
<keyword evidence="4" id="KW-0418">Kinase</keyword>
<evidence type="ECO:0000256" key="3">
    <source>
        <dbReference type="ARBA" id="ARBA00022741"/>
    </source>
</evidence>
<dbReference type="SUPFAM" id="SSF56112">
    <property type="entry name" value="Protein kinase-like (PK-like)"/>
    <property type="match status" value="1"/>
</dbReference>
<dbReference type="PROSITE" id="PS00108">
    <property type="entry name" value="PROTEIN_KINASE_ST"/>
    <property type="match status" value="1"/>
</dbReference>
<accession>A0A8T2V450</accession>
<dbReference type="InterPro" id="IPR000719">
    <property type="entry name" value="Prot_kinase_dom"/>
</dbReference>
<name>A0A8T2V450_CERRI</name>
<dbReference type="PANTHER" id="PTHR45646:SF11">
    <property type="entry name" value="SERINE_THREONINE-PROTEIN KINASE DOA"/>
    <property type="match status" value="1"/>
</dbReference>
<protein>
    <recommendedName>
        <fullName evidence="7">Protein kinase domain-containing protein</fullName>
    </recommendedName>
</protein>
<keyword evidence="5" id="KW-0067">ATP-binding</keyword>
<keyword evidence="2" id="KW-0808">Transferase</keyword>
<evidence type="ECO:0000313" key="8">
    <source>
        <dbReference type="EMBL" id="KAH7443261.1"/>
    </source>
</evidence>
<dbReference type="SMART" id="SM00220">
    <property type="entry name" value="S_TKc"/>
    <property type="match status" value="1"/>
</dbReference>
<dbReference type="InterPro" id="IPR011009">
    <property type="entry name" value="Kinase-like_dom_sf"/>
</dbReference>
<evidence type="ECO:0000256" key="1">
    <source>
        <dbReference type="ARBA" id="ARBA00022527"/>
    </source>
</evidence>
<keyword evidence="9" id="KW-1185">Reference proteome</keyword>
<dbReference type="GO" id="GO:0005634">
    <property type="term" value="C:nucleus"/>
    <property type="evidence" value="ECO:0007669"/>
    <property type="project" value="TreeGrafter"/>
</dbReference>
<evidence type="ECO:0000256" key="6">
    <source>
        <dbReference type="SAM" id="MobiDB-lite"/>
    </source>
</evidence>
<proteinExistence type="predicted"/>
<organism evidence="8 9">
    <name type="scientific">Ceratopteris richardii</name>
    <name type="common">Triangle waterfern</name>
    <dbReference type="NCBI Taxonomy" id="49495"/>
    <lineage>
        <taxon>Eukaryota</taxon>
        <taxon>Viridiplantae</taxon>
        <taxon>Streptophyta</taxon>
        <taxon>Embryophyta</taxon>
        <taxon>Tracheophyta</taxon>
        <taxon>Polypodiopsida</taxon>
        <taxon>Polypodiidae</taxon>
        <taxon>Polypodiales</taxon>
        <taxon>Pteridineae</taxon>
        <taxon>Pteridaceae</taxon>
        <taxon>Parkerioideae</taxon>
        <taxon>Ceratopteris</taxon>
    </lineage>
</organism>
<evidence type="ECO:0000259" key="7">
    <source>
        <dbReference type="PROSITE" id="PS50011"/>
    </source>
</evidence>
<dbReference type="GO" id="GO:0004674">
    <property type="term" value="F:protein serine/threonine kinase activity"/>
    <property type="evidence" value="ECO:0007669"/>
    <property type="project" value="UniProtKB-KW"/>
</dbReference>
<dbReference type="GO" id="GO:0005524">
    <property type="term" value="F:ATP binding"/>
    <property type="evidence" value="ECO:0007669"/>
    <property type="project" value="UniProtKB-KW"/>
</dbReference>